<sequence>MAQGTVLSQVILLLTLAFVGLVSGSSISCDAGYGRPEGGVPTGELAEGTTIRLSTGLYSYLPPDFDSEGKVEGRLEIKFQPSPDEPAQWGVVNEVESAWGDEEAQVACRMIAAEQELALVSHEAVSKQNTRNGYLGAFVHDISCKGTESSLWAEDEGCDYDTYTPDPNYDSNKNVGIRCEFREIADECVMCIAGKAQEIINSIPLCRYCEPGKFTAVDGKSLCLLCPTGIAPAVGSTECQECPPTQVADADRLMCGCGKGKGLAYPVGQVPPTDRIRLSISEGEGADLVTPTFEEQGIIRGRLEIERTPGSGDWGTVRHSENSQYPFEVNEAKVACHVLGIELGLHPLSWQHVGYWDTPDGNLDCFLDDLDCEGTEDQLGSCMTSLSLICDRESSDYDVGVSCQFASQSCNDCEAGKFSGETSLQACQMCPKDSYGGMDGAEMCDRCPFGQDSAEGATSDSQCFSSAELFADLFVLVGTVIDSTSADDGTVRSLDGSLFTDSPKDWVSTNIGVNKRGRTMTFLDPNNFLLVEESTDDHEVHHYESDGTEIGLFARLPELILDVLYIGDLNLVAISCVDKNIYLFDADFDADSKNARVLEHVIKLDKIPASIARGNVSTDIIVSTFEDGDDQEFGPVVKCTIPDILGNFTQCKGGTQTVLVDNGRYVAVDADDGTFFVLTQDSTQTYDKICRCNLSIRNGETENPDDCEVIVQKRATDNYEFFQIDSSKKLLYVLVGELGHIYAYDYSAVTHELDFDEDFFRYPALASHETISKIFFRPSFKAHTSTIDKPTYEVTAGSEIILPLNLHDQVKNVIRSKDNVEEIESGLLVKANAKVPTQIPGLQGEVEIFGTTKVFNSTIFDHHVTGMLELNIAAQWHISVMGTDTNEELQHLFGSPFAINITHSKTDPDKTEPLQLPRTVIAGKPFHAKFRTHDQYNNPTDNYDIHNPDNGDKFEWFFRSDDEEDDTPQRRELRYNPVTATHEITTHQDVAKEYQIEVRYTERSRGYANYQIEGSPIVYEVLPGDLEILMSKITINNIDVFRIAIDEEVRNIEPTHDTSTGKAIALKVVPVDRHYNFISNQDGFSVEVGYRNHNGEDIMEQKELKGPNYEYKIDIEIGLRRTFHLAFKFKGEYLDDPIQMRATSGDEGANINTIIIVSLVSAVPLGFLLRYLCARENQRRMTQMKDQYEKNEQRIQVEMQNLHDSLRKKKHSDKEIEVMKAALEDMEKEKEDELRTVLIDSSKVKIESLLGQGAFGTYLHHSRYYDEKAKQMKDCIIHRDLKPDNMLVTKAPENILKLTDFGEARAQELNMTMTAVGTPIYISPEIMRNDRYDAKSDSYSFGVVLLAMTRASKNIIEFFFASLQKKMRKKNRNGIGIQSLNRYLENGWKPLAPLEFYPKFRRLISDCMSAEAQDRPDFDEIVKQLIGDITVEVNINEEPEFGSGMVMMEDGILNAFQRLSVTERQRLSMTDRSNDTDFDNNTGRSFNTGKSLGDLTKTEMGSMISAAPLDDDAVDAVVNLTNRNQWLEREQIKLGEEIERLEMEKKQLQQQVQRLTGGMGGMGGAMKEQPAIVRLTGDDDVKGGEGGGVKKVNGHRDLSRRRHETHDLNWCREQLQTLSNSLREKSNTLHQREQQISALESDLMGRIRASVDGGIVHVRDRVKAEYDGRLDRMEGVVRRYQSYVDKVASENLELKAKLAKMEKDRKQWEEGAKKKEEEMKRRRKREEVARWRRSKEEKKEGGGREGDGEILREEKVKVEKEVGEKQGTSGTAVLLHQKLGLVSKQLKIVEMTLQCILPLLPRGGAIDRDDFRSEPHKLVGTALPGLLSLLKKIDTDSPNSSVKALQVLRSINLIAFHLPPKKPYTMVTKSVVLRTPDTIKDFLDNDDFRVRFEAATAVLRFGLGGEMDDGRGEILNKAAETLSIETSPLPSSPNPPQPLVNILGSLELLLSMVICTRGEVVTQGNKIFLHAVSCCNCNNRFKNSTVAMLTSNDLLKNFFLDLYAPHTAVKEINVIRSMLSEVREVFSMVIQIIGTTRPSWVRNVKGVIEEYVRSGDGGRFELVNLRSALEALQGL</sequence>
<keyword evidence="7" id="KW-0175">Coiled coil</keyword>
<keyword evidence="4" id="KW-0418">Kinase</keyword>
<evidence type="ECO:0000313" key="12">
    <source>
        <dbReference type="EMBL" id="GMH57571.1"/>
    </source>
</evidence>
<evidence type="ECO:0000256" key="7">
    <source>
        <dbReference type="SAM" id="Coils"/>
    </source>
</evidence>
<proteinExistence type="predicted"/>
<feature type="chain" id="PRO_5040996111" description="non-specific serine/threonine protein kinase" evidence="9">
    <location>
        <begin position="25"/>
        <end position="2075"/>
    </location>
</feature>
<evidence type="ECO:0000259" key="10">
    <source>
        <dbReference type="PROSITE" id="PS50011"/>
    </source>
</evidence>
<feature type="domain" description="SRCR" evidence="11">
    <location>
        <begin position="276"/>
        <end position="404"/>
    </location>
</feature>
<keyword evidence="9" id="KW-0732">Signal</keyword>
<feature type="domain" description="Protein kinase" evidence="10">
    <location>
        <begin position="1109"/>
        <end position="1431"/>
    </location>
</feature>
<dbReference type="InterPro" id="IPR001190">
    <property type="entry name" value="SRCR"/>
</dbReference>
<feature type="domain" description="SRCR" evidence="11">
    <location>
        <begin position="51"/>
        <end position="180"/>
    </location>
</feature>
<dbReference type="InterPro" id="IPR011009">
    <property type="entry name" value="Kinase-like_dom_sf"/>
</dbReference>
<dbReference type="Pfam" id="PF00069">
    <property type="entry name" value="Pkinase"/>
    <property type="match status" value="1"/>
</dbReference>
<evidence type="ECO:0000256" key="6">
    <source>
        <dbReference type="ARBA" id="ARBA00023157"/>
    </source>
</evidence>
<dbReference type="SUPFAM" id="SSF63825">
    <property type="entry name" value="YWTD domain"/>
    <property type="match status" value="1"/>
</dbReference>
<evidence type="ECO:0000256" key="4">
    <source>
        <dbReference type="ARBA" id="ARBA00022777"/>
    </source>
</evidence>
<dbReference type="PROSITE" id="PS00108">
    <property type="entry name" value="PROTEIN_KINASE_ST"/>
    <property type="match status" value="1"/>
</dbReference>
<name>A0A9W6ZSF8_9STRA</name>
<dbReference type="GO" id="GO:0005524">
    <property type="term" value="F:ATP binding"/>
    <property type="evidence" value="ECO:0007669"/>
    <property type="project" value="UniProtKB-KW"/>
</dbReference>
<dbReference type="Proteomes" id="UP001165082">
    <property type="component" value="Unassembled WGS sequence"/>
</dbReference>
<feature type="coiled-coil region" evidence="7">
    <location>
        <begin position="1174"/>
        <end position="1236"/>
    </location>
</feature>
<feature type="signal peptide" evidence="9">
    <location>
        <begin position="1"/>
        <end position="24"/>
    </location>
</feature>
<dbReference type="PROSITE" id="PS50287">
    <property type="entry name" value="SRCR_2"/>
    <property type="match status" value="2"/>
</dbReference>
<evidence type="ECO:0000256" key="1">
    <source>
        <dbReference type="ARBA" id="ARBA00012513"/>
    </source>
</evidence>
<accession>A0A9W6ZSF8</accession>
<dbReference type="Pfam" id="PF00530">
    <property type="entry name" value="SRCR"/>
    <property type="match status" value="2"/>
</dbReference>
<dbReference type="PANTHER" id="PTHR43671">
    <property type="entry name" value="SERINE/THREONINE-PROTEIN KINASE NEK"/>
    <property type="match status" value="1"/>
</dbReference>
<feature type="region of interest" description="Disordered" evidence="8">
    <location>
        <begin position="1471"/>
        <end position="1493"/>
    </location>
</feature>
<evidence type="ECO:0000256" key="2">
    <source>
        <dbReference type="ARBA" id="ARBA00022679"/>
    </source>
</evidence>
<evidence type="ECO:0000256" key="9">
    <source>
        <dbReference type="SAM" id="SignalP"/>
    </source>
</evidence>
<dbReference type="InterPro" id="IPR008271">
    <property type="entry name" value="Ser/Thr_kinase_AS"/>
</dbReference>
<dbReference type="EC" id="2.7.11.1" evidence="1"/>
<dbReference type="InterPro" id="IPR000719">
    <property type="entry name" value="Prot_kinase_dom"/>
</dbReference>
<dbReference type="PROSITE" id="PS50011">
    <property type="entry name" value="PROTEIN_KINASE_DOM"/>
    <property type="match status" value="1"/>
</dbReference>
<feature type="region of interest" description="Disordered" evidence="8">
    <location>
        <begin position="1703"/>
        <end position="1750"/>
    </location>
</feature>
<evidence type="ECO:0000259" key="11">
    <source>
        <dbReference type="PROSITE" id="PS50287"/>
    </source>
</evidence>
<dbReference type="SMART" id="SM01411">
    <property type="entry name" value="Ephrin_rec_like"/>
    <property type="match status" value="2"/>
</dbReference>
<dbReference type="Pfam" id="PF07699">
    <property type="entry name" value="Ephrin_rec_like"/>
    <property type="match status" value="1"/>
</dbReference>
<dbReference type="InterPro" id="IPR011641">
    <property type="entry name" value="Tyr-kin_ephrin_A/B_rcpt-like"/>
</dbReference>
<dbReference type="SMART" id="SM00220">
    <property type="entry name" value="S_TKc"/>
    <property type="match status" value="1"/>
</dbReference>
<keyword evidence="6" id="KW-1015">Disulfide bond</keyword>
<feature type="coiled-coil region" evidence="7">
    <location>
        <begin position="1524"/>
        <end position="1558"/>
    </location>
</feature>
<dbReference type="PANTHER" id="PTHR43671:SF13">
    <property type="entry name" value="SERINE_THREONINE-PROTEIN KINASE NEK2"/>
    <property type="match status" value="1"/>
</dbReference>
<reference evidence="12" key="1">
    <citation type="submission" date="2022-07" db="EMBL/GenBank/DDBJ databases">
        <title>Genome analysis of Parmales, a sister group of diatoms, reveals the evolutionary specialization of diatoms from phago-mixotrophs to photoautotrophs.</title>
        <authorList>
            <person name="Ban H."/>
            <person name="Sato S."/>
            <person name="Yoshikawa S."/>
            <person name="Kazumasa Y."/>
            <person name="Nakamura Y."/>
            <person name="Ichinomiya M."/>
            <person name="Saitoh K."/>
            <person name="Sato N."/>
            <person name="Blanc-Mathieu R."/>
            <person name="Endo H."/>
            <person name="Kuwata A."/>
            <person name="Ogata H."/>
        </authorList>
    </citation>
    <scope>NUCLEOTIDE SEQUENCE</scope>
</reference>
<keyword evidence="3" id="KW-0547">Nucleotide-binding</keyword>
<evidence type="ECO:0000256" key="5">
    <source>
        <dbReference type="ARBA" id="ARBA00022840"/>
    </source>
</evidence>
<evidence type="ECO:0000256" key="8">
    <source>
        <dbReference type="SAM" id="MobiDB-lite"/>
    </source>
</evidence>
<dbReference type="GO" id="GO:0016020">
    <property type="term" value="C:membrane"/>
    <property type="evidence" value="ECO:0007669"/>
    <property type="project" value="InterPro"/>
</dbReference>
<organism evidence="12 13">
    <name type="scientific">Triparma retinervis</name>
    <dbReference type="NCBI Taxonomy" id="2557542"/>
    <lineage>
        <taxon>Eukaryota</taxon>
        <taxon>Sar</taxon>
        <taxon>Stramenopiles</taxon>
        <taxon>Ochrophyta</taxon>
        <taxon>Bolidophyceae</taxon>
        <taxon>Parmales</taxon>
        <taxon>Triparmaceae</taxon>
        <taxon>Triparma</taxon>
    </lineage>
</organism>
<keyword evidence="13" id="KW-1185">Reference proteome</keyword>
<dbReference type="InterPro" id="IPR036772">
    <property type="entry name" value="SRCR-like_dom_sf"/>
</dbReference>
<dbReference type="GO" id="GO:0004674">
    <property type="term" value="F:protein serine/threonine kinase activity"/>
    <property type="evidence" value="ECO:0007669"/>
    <property type="project" value="UniProtKB-EC"/>
</dbReference>
<evidence type="ECO:0000256" key="3">
    <source>
        <dbReference type="ARBA" id="ARBA00022741"/>
    </source>
</evidence>
<feature type="compositionally biased region" description="Polar residues" evidence="8">
    <location>
        <begin position="1479"/>
        <end position="1490"/>
    </location>
</feature>
<dbReference type="InterPro" id="IPR050660">
    <property type="entry name" value="NEK_Ser/Thr_kinase"/>
</dbReference>
<dbReference type="Gene3D" id="3.10.250.10">
    <property type="entry name" value="SRCR-like domain"/>
    <property type="match status" value="2"/>
</dbReference>
<gene>
    <name evidence="12" type="ORF">TrRE_jg3394</name>
</gene>
<protein>
    <recommendedName>
        <fullName evidence="1">non-specific serine/threonine protein kinase</fullName>
        <ecNumber evidence="1">2.7.11.1</ecNumber>
    </recommendedName>
</protein>
<dbReference type="EMBL" id="BRXZ01003576">
    <property type="protein sequence ID" value="GMH57571.1"/>
    <property type="molecule type" value="Genomic_DNA"/>
</dbReference>
<keyword evidence="5" id="KW-0067">ATP-binding</keyword>
<dbReference type="SMART" id="SM00202">
    <property type="entry name" value="SR"/>
    <property type="match status" value="2"/>
</dbReference>
<keyword evidence="2" id="KW-0808">Transferase</keyword>
<comment type="caution">
    <text evidence="12">The sequence shown here is derived from an EMBL/GenBank/DDBJ whole genome shotgun (WGS) entry which is preliminary data.</text>
</comment>
<dbReference type="SUPFAM" id="SSF56487">
    <property type="entry name" value="SRCR-like"/>
    <property type="match status" value="2"/>
</dbReference>
<dbReference type="OrthoDB" id="199841at2759"/>
<dbReference type="Gene3D" id="1.10.510.10">
    <property type="entry name" value="Transferase(Phosphotransferase) domain 1"/>
    <property type="match status" value="1"/>
</dbReference>
<dbReference type="SUPFAM" id="SSF56112">
    <property type="entry name" value="Protein kinase-like (PK-like)"/>
    <property type="match status" value="1"/>
</dbReference>
<evidence type="ECO:0000313" key="13">
    <source>
        <dbReference type="Proteomes" id="UP001165082"/>
    </source>
</evidence>